<evidence type="ECO:0000313" key="4">
    <source>
        <dbReference type="Proteomes" id="UP000435357"/>
    </source>
</evidence>
<dbReference type="Proteomes" id="UP000435357">
    <property type="component" value="Unassembled WGS sequence"/>
</dbReference>
<dbReference type="AlphaFoldDB" id="A0A6N6M9R4"/>
<feature type="domain" description="HTH cro/C1-type" evidence="2">
    <location>
        <begin position="7"/>
        <end position="61"/>
    </location>
</feature>
<dbReference type="PROSITE" id="PS50943">
    <property type="entry name" value="HTH_CROC1"/>
    <property type="match status" value="1"/>
</dbReference>
<name>A0A6N6M9R4_9FLAO</name>
<dbReference type="PANTHER" id="PTHR46558">
    <property type="entry name" value="TRACRIPTIONAL REGULATORY PROTEIN-RELATED-RELATED"/>
    <property type="match status" value="1"/>
</dbReference>
<dbReference type="InterPro" id="IPR010982">
    <property type="entry name" value="Lambda_DNA-bd_dom_sf"/>
</dbReference>
<proteinExistence type="predicted"/>
<organism evidence="3 4">
    <name type="scientific">Salibacter halophilus</name>
    <dbReference type="NCBI Taxonomy" id="1803916"/>
    <lineage>
        <taxon>Bacteria</taxon>
        <taxon>Pseudomonadati</taxon>
        <taxon>Bacteroidota</taxon>
        <taxon>Flavobacteriia</taxon>
        <taxon>Flavobacteriales</taxon>
        <taxon>Salibacteraceae</taxon>
        <taxon>Salibacter</taxon>
    </lineage>
</organism>
<evidence type="ECO:0000256" key="1">
    <source>
        <dbReference type="ARBA" id="ARBA00023125"/>
    </source>
</evidence>
<comment type="caution">
    <text evidence="3">The sequence shown here is derived from an EMBL/GenBank/DDBJ whole genome shotgun (WGS) entry which is preliminary data.</text>
</comment>
<protein>
    <submittedName>
        <fullName evidence="3">Helix-turn-helix transcriptional regulator</fullName>
    </submittedName>
</protein>
<evidence type="ECO:0000313" key="3">
    <source>
        <dbReference type="EMBL" id="KAB1065891.1"/>
    </source>
</evidence>
<dbReference type="CDD" id="cd00093">
    <property type="entry name" value="HTH_XRE"/>
    <property type="match status" value="1"/>
</dbReference>
<dbReference type="InterPro" id="IPR001387">
    <property type="entry name" value="Cro/C1-type_HTH"/>
</dbReference>
<dbReference type="OrthoDB" id="769985at2"/>
<dbReference type="GO" id="GO:0003677">
    <property type="term" value="F:DNA binding"/>
    <property type="evidence" value="ECO:0007669"/>
    <property type="project" value="UniProtKB-KW"/>
</dbReference>
<accession>A0A6N6M9R4</accession>
<dbReference type="EMBL" id="WACR01000001">
    <property type="protein sequence ID" value="KAB1065891.1"/>
    <property type="molecule type" value="Genomic_DNA"/>
</dbReference>
<keyword evidence="4" id="KW-1185">Reference proteome</keyword>
<reference evidence="3 4" key="1">
    <citation type="submission" date="2019-09" db="EMBL/GenBank/DDBJ databases">
        <title>Genomes of Cryomorphaceae.</title>
        <authorList>
            <person name="Bowman J.P."/>
        </authorList>
    </citation>
    <scope>NUCLEOTIDE SEQUENCE [LARGE SCALE GENOMIC DNA]</scope>
    <source>
        <strain evidence="3 4">KCTC 52047</strain>
    </source>
</reference>
<gene>
    <name evidence="3" type="ORF">F3059_00010</name>
</gene>
<sequence length="120" mass="13870">MSIGENIKEIREKKGLLQKELAAELGLDKSSYSKLEKGLREVKVSELQKLSKRFDMTIDQIVNYEGDIPSEVSLEDKSAAEQNRLFNELDEDDRQTVLKIVDKMLTTKKFNQFFQENIAK</sequence>
<dbReference type="SMART" id="SM00530">
    <property type="entry name" value="HTH_XRE"/>
    <property type="match status" value="1"/>
</dbReference>
<dbReference type="Pfam" id="PF01381">
    <property type="entry name" value="HTH_3"/>
    <property type="match status" value="1"/>
</dbReference>
<dbReference type="PANTHER" id="PTHR46558:SF4">
    <property type="entry name" value="DNA-BIDING PHAGE PROTEIN"/>
    <property type="match status" value="1"/>
</dbReference>
<dbReference type="Gene3D" id="1.10.260.40">
    <property type="entry name" value="lambda repressor-like DNA-binding domains"/>
    <property type="match status" value="1"/>
</dbReference>
<evidence type="ECO:0000259" key="2">
    <source>
        <dbReference type="PROSITE" id="PS50943"/>
    </source>
</evidence>
<keyword evidence="1" id="KW-0238">DNA-binding</keyword>
<dbReference type="RefSeq" id="WP_151165879.1">
    <property type="nucleotide sequence ID" value="NZ_WACR01000001.1"/>
</dbReference>
<dbReference type="SUPFAM" id="SSF47413">
    <property type="entry name" value="lambda repressor-like DNA-binding domains"/>
    <property type="match status" value="1"/>
</dbReference>